<evidence type="ECO:0000313" key="2">
    <source>
        <dbReference type="EMBL" id="USW56183.1"/>
    </source>
</evidence>
<evidence type="ECO:0000313" key="3">
    <source>
        <dbReference type="Proteomes" id="UP001056384"/>
    </source>
</evidence>
<name>A0A9Q9AZP5_9PEZI</name>
<gene>
    <name evidence="2" type="ORF">Slin15195_G095020</name>
</gene>
<keyword evidence="3" id="KW-1185">Reference proteome</keyword>
<feature type="compositionally biased region" description="Polar residues" evidence="1">
    <location>
        <begin position="1"/>
        <end position="11"/>
    </location>
</feature>
<feature type="compositionally biased region" description="Low complexity" evidence="1">
    <location>
        <begin position="12"/>
        <end position="28"/>
    </location>
</feature>
<dbReference type="AlphaFoldDB" id="A0A9Q9AZP5"/>
<feature type="region of interest" description="Disordered" evidence="1">
    <location>
        <begin position="1"/>
        <end position="37"/>
    </location>
</feature>
<sequence length="65" mass="7166">MFTVFQRSKPTQSAPKQSKASPQKSKSSCIRADGKSKANGFIPAMGGHVHQRRFSQLVLFSRDAD</sequence>
<dbReference type="EMBL" id="CP099425">
    <property type="protein sequence ID" value="USW56183.1"/>
    <property type="molecule type" value="Genomic_DNA"/>
</dbReference>
<protein>
    <submittedName>
        <fullName evidence="2">Uncharacterized protein</fullName>
    </submittedName>
</protein>
<proteinExistence type="predicted"/>
<evidence type="ECO:0000256" key="1">
    <source>
        <dbReference type="SAM" id="MobiDB-lite"/>
    </source>
</evidence>
<reference evidence="2" key="1">
    <citation type="submission" date="2022-06" db="EMBL/GenBank/DDBJ databases">
        <title>Complete genome sequences of two strains of the flax pathogen Septoria linicola.</title>
        <authorList>
            <person name="Lapalu N."/>
            <person name="Simon A."/>
            <person name="Demenou B."/>
            <person name="Paumier D."/>
            <person name="Guillot M.-P."/>
            <person name="Gout L."/>
            <person name="Valade R."/>
        </authorList>
    </citation>
    <scope>NUCLEOTIDE SEQUENCE</scope>
    <source>
        <strain evidence="2">SE15195</strain>
    </source>
</reference>
<organism evidence="2 3">
    <name type="scientific">Septoria linicola</name>
    <dbReference type="NCBI Taxonomy" id="215465"/>
    <lineage>
        <taxon>Eukaryota</taxon>
        <taxon>Fungi</taxon>
        <taxon>Dikarya</taxon>
        <taxon>Ascomycota</taxon>
        <taxon>Pezizomycotina</taxon>
        <taxon>Dothideomycetes</taxon>
        <taxon>Dothideomycetidae</taxon>
        <taxon>Mycosphaerellales</taxon>
        <taxon>Mycosphaerellaceae</taxon>
        <taxon>Septoria</taxon>
    </lineage>
</organism>
<accession>A0A9Q9AZP5</accession>
<dbReference type="Proteomes" id="UP001056384">
    <property type="component" value="Chromosome 8"/>
</dbReference>